<dbReference type="GO" id="GO:0009313">
    <property type="term" value="P:oligosaccharide catabolic process"/>
    <property type="evidence" value="ECO:0007669"/>
    <property type="project" value="TreeGrafter"/>
</dbReference>
<organism evidence="1 2">
    <name type="scientific">Candidatus Kapaibacterium thiocyanatum</name>
    <dbReference type="NCBI Taxonomy" id="1895771"/>
    <lineage>
        <taxon>Bacteria</taxon>
        <taxon>Pseudomonadati</taxon>
        <taxon>Candidatus Kapaibacteriota</taxon>
        <taxon>Candidatus Kapaibacteriia</taxon>
        <taxon>Candidatus Kapaibacteriales</taxon>
        <taxon>Candidatus Kapaibacteriaceae</taxon>
        <taxon>Candidatus Kapaibacterium</taxon>
    </lineage>
</organism>
<protein>
    <recommendedName>
        <fullName evidence="3">Glycosyl hydrolase family 13 catalytic domain-containing protein</fullName>
    </recommendedName>
</protein>
<gene>
    <name evidence="1" type="ORF">BGO89_00070</name>
</gene>
<dbReference type="EMBL" id="MKVH01000017">
    <property type="protein sequence ID" value="OJX58642.1"/>
    <property type="molecule type" value="Genomic_DNA"/>
</dbReference>
<dbReference type="Gene3D" id="3.20.20.80">
    <property type="entry name" value="Glycosidases"/>
    <property type="match status" value="1"/>
</dbReference>
<name>A0A1M3L153_9BACT</name>
<reference evidence="1 2" key="1">
    <citation type="submission" date="2016-09" db="EMBL/GenBank/DDBJ databases">
        <title>Genome-resolved meta-omics ties microbial dynamics to process performance in biotechnology for thiocyanate degradation.</title>
        <authorList>
            <person name="Kantor R.S."/>
            <person name="Huddy R.J."/>
            <person name="Iyer R."/>
            <person name="Thomas B.C."/>
            <person name="Brown C.T."/>
            <person name="Anantharaman K."/>
            <person name="Tringe S."/>
            <person name="Hettich R.L."/>
            <person name="Harrison S.T."/>
            <person name="Banfield J.F."/>
        </authorList>
    </citation>
    <scope>NUCLEOTIDE SEQUENCE [LARGE SCALE GENOMIC DNA]</scope>
    <source>
        <strain evidence="1">59-99</strain>
    </source>
</reference>
<comment type="caution">
    <text evidence="1">The sequence shown here is derived from an EMBL/GenBank/DDBJ whole genome shotgun (WGS) entry which is preliminary data.</text>
</comment>
<evidence type="ECO:0008006" key="3">
    <source>
        <dbReference type="Google" id="ProtNLM"/>
    </source>
</evidence>
<dbReference type="PANTHER" id="PTHR10357">
    <property type="entry name" value="ALPHA-AMYLASE FAMILY MEMBER"/>
    <property type="match status" value="1"/>
</dbReference>
<accession>A0A1M3L153</accession>
<dbReference type="InterPro" id="IPR017853">
    <property type="entry name" value="GH"/>
</dbReference>
<dbReference type="STRING" id="1895771.BGO89_00070"/>
<dbReference type="SUPFAM" id="SSF51445">
    <property type="entry name" value="(Trans)glycosidases"/>
    <property type="match status" value="1"/>
</dbReference>
<dbReference type="GO" id="GO:0004556">
    <property type="term" value="F:alpha-amylase activity"/>
    <property type="evidence" value="ECO:0007669"/>
    <property type="project" value="TreeGrafter"/>
</dbReference>
<evidence type="ECO:0000313" key="1">
    <source>
        <dbReference type="EMBL" id="OJX58642.1"/>
    </source>
</evidence>
<proteinExistence type="predicted"/>
<evidence type="ECO:0000313" key="2">
    <source>
        <dbReference type="Proteomes" id="UP000184233"/>
    </source>
</evidence>
<dbReference type="Proteomes" id="UP000184233">
    <property type="component" value="Unassembled WGS sequence"/>
</dbReference>
<dbReference type="PANTHER" id="PTHR10357:SF179">
    <property type="entry name" value="NEUTRAL AND BASIC AMINO ACID TRANSPORT PROTEIN RBAT"/>
    <property type="match status" value="1"/>
</dbReference>
<dbReference type="AlphaFoldDB" id="A0A1M3L153"/>
<sequence>MERQPWSYDTAVTYNGLVRHVTAYDHGNDEVEGWRSTGTFLKMIGLLPYLYGLGVNTISILPVTTIGEIGRKGTLGSPYAIKHPLRIEPSLDEPALGWPVDDQLRAFVAAAHLLGMKVVMEFVLRTASVDSDLVPHHPEWFYWIDEARCAVAAGTFAPPTFTDEQLKEMKAKVEKREFVNLPEPPAPYRELFTSPPLRVERDDGGWKGKGAGGRTLRIPGAFADWPPDDPQPAWTDVTYLRLHDHSGYRYMAYNTVRMYERSLDVPGHRMLALWNLVAGIIPHYIRTVGIDGALIDMGHALPRDLRQRVLTEARSLRPDFLFWEEQFNISAPSRDAGYDAVVGYLPFDAHDPVKLTDFIRRIARERLPVRYFATPETHNTPRTASRNGGADYARCVWGILRLLPGGIPFLHAGMELGETVPVNTGLGFTAEEIAEWPVEKLPLFSEARLPWDTDLSIDEHIAALNTAFAATYVSHILTAEDRIFVVDVDDALIAFVRLPGGSNSGILVVGNPGPTSIECSFRIPGEAAVSMLASNAGLRMVDGLVVGTIEAWDTVIVPTYHVVQ</sequence>